<name>A0ABD5NBT6_9EURY</name>
<accession>A0ABD5NBT6</accession>
<evidence type="ECO:0000256" key="2">
    <source>
        <dbReference type="ARBA" id="ARBA00023315"/>
    </source>
</evidence>
<dbReference type="Pfam" id="PF13673">
    <property type="entry name" value="Acetyltransf_10"/>
    <property type="match status" value="1"/>
</dbReference>
<evidence type="ECO:0000256" key="1">
    <source>
        <dbReference type="ARBA" id="ARBA00022679"/>
    </source>
</evidence>
<keyword evidence="2" id="KW-0012">Acyltransferase</keyword>
<evidence type="ECO:0000259" key="3">
    <source>
        <dbReference type="PROSITE" id="PS51186"/>
    </source>
</evidence>
<dbReference type="EMBL" id="JBHRWN010000002">
    <property type="protein sequence ID" value="MFC3476763.1"/>
    <property type="molecule type" value="Genomic_DNA"/>
</dbReference>
<evidence type="ECO:0000313" key="4">
    <source>
        <dbReference type="EMBL" id="MFC3476763.1"/>
    </source>
</evidence>
<gene>
    <name evidence="4" type="ORF">ACFOKC_03395</name>
</gene>
<sequence>MRVVRADTDERYEDALAVRFDVFVAEQGVPEELEVDDHEDEAVHFVAYDDGDPVGAARLREYEPDVGKVERVAVRESRRGEGWGGALMDAVEDAAGERYDELFLHAQLPVEEFYADRGYEREGEEFEEAGIPHVAMRKRLP</sequence>
<dbReference type="SUPFAM" id="SSF55729">
    <property type="entry name" value="Acyl-CoA N-acyltransferases (Nat)"/>
    <property type="match status" value="1"/>
</dbReference>
<reference evidence="4 5" key="1">
    <citation type="journal article" date="2019" name="Int. J. Syst. Evol. Microbiol.">
        <title>The Global Catalogue of Microorganisms (GCM) 10K type strain sequencing project: providing services to taxonomists for standard genome sequencing and annotation.</title>
        <authorList>
            <consortium name="The Broad Institute Genomics Platform"/>
            <consortium name="The Broad Institute Genome Sequencing Center for Infectious Disease"/>
            <person name="Wu L."/>
            <person name="Ma J."/>
        </authorList>
    </citation>
    <scope>NUCLEOTIDE SEQUENCE [LARGE SCALE GENOMIC DNA]</scope>
    <source>
        <strain evidence="4 5">CGMCC 1.12562</strain>
    </source>
</reference>
<dbReference type="AlphaFoldDB" id="A0ABD5NBT6"/>
<evidence type="ECO:0000313" key="5">
    <source>
        <dbReference type="Proteomes" id="UP001595660"/>
    </source>
</evidence>
<dbReference type="GeneID" id="69117321"/>
<keyword evidence="5" id="KW-1185">Reference proteome</keyword>
<comment type="caution">
    <text evidence="4">The sequence shown here is derived from an EMBL/GenBank/DDBJ whole genome shotgun (WGS) entry which is preliminary data.</text>
</comment>
<keyword evidence="1" id="KW-0808">Transferase</keyword>
<organism evidence="4 5">
    <name type="scientific">Halobacterium litoreum</name>
    <dbReference type="NCBI Taxonomy" id="2039234"/>
    <lineage>
        <taxon>Archaea</taxon>
        <taxon>Methanobacteriati</taxon>
        <taxon>Methanobacteriota</taxon>
        <taxon>Stenosarchaea group</taxon>
        <taxon>Halobacteria</taxon>
        <taxon>Halobacteriales</taxon>
        <taxon>Halobacteriaceae</taxon>
        <taxon>Halobacterium</taxon>
    </lineage>
</organism>
<dbReference type="Proteomes" id="UP001595660">
    <property type="component" value="Unassembled WGS sequence"/>
</dbReference>
<proteinExistence type="predicted"/>
<dbReference type="InterPro" id="IPR050832">
    <property type="entry name" value="Bact_Acetyltransf"/>
</dbReference>
<feature type="domain" description="N-acetyltransferase" evidence="3">
    <location>
        <begin position="2"/>
        <end position="141"/>
    </location>
</feature>
<dbReference type="PANTHER" id="PTHR43877">
    <property type="entry name" value="AMINOALKYLPHOSPHONATE N-ACETYLTRANSFERASE-RELATED-RELATED"/>
    <property type="match status" value="1"/>
</dbReference>
<dbReference type="InterPro" id="IPR016181">
    <property type="entry name" value="Acyl_CoA_acyltransferase"/>
</dbReference>
<dbReference type="CDD" id="cd04301">
    <property type="entry name" value="NAT_SF"/>
    <property type="match status" value="1"/>
</dbReference>
<dbReference type="GO" id="GO:0016746">
    <property type="term" value="F:acyltransferase activity"/>
    <property type="evidence" value="ECO:0007669"/>
    <property type="project" value="UniProtKB-KW"/>
</dbReference>
<dbReference type="PROSITE" id="PS51186">
    <property type="entry name" value="GNAT"/>
    <property type="match status" value="1"/>
</dbReference>
<dbReference type="Gene3D" id="3.40.630.30">
    <property type="match status" value="1"/>
</dbReference>
<dbReference type="RefSeq" id="WP_232572094.1">
    <property type="nucleotide sequence ID" value="NZ_CP089466.1"/>
</dbReference>
<protein>
    <submittedName>
        <fullName evidence="4">GNAT family N-acetyltransferase</fullName>
    </submittedName>
</protein>
<dbReference type="InterPro" id="IPR000182">
    <property type="entry name" value="GNAT_dom"/>
</dbReference>